<name>A0A2U2DQU8_9HYPH</name>
<dbReference type="Pfam" id="PF08893">
    <property type="entry name" value="DUF1839"/>
    <property type="match status" value="1"/>
</dbReference>
<gene>
    <name evidence="1" type="ORF">DEM27_13490</name>
</gene>
<keyword evidence="2" id="KW-1185">Reference proteome</keyword>
<dbReference type="AlphaFoldDB" id="A0A2U2DQU8"/>
<reference evidence="1 2" key="1">
    <citation type="submission" date="2018-05" db="EMBL/GenBank/DDBJ databases">
        <title>The draft genome of strain NS-104.</title>
        <authorList>
            <person name="Hang P."/>
            <person name="Jiang J."/>
        </authorList>
    </citation>
    <scope>NUCLEOTIDE SEQUENCE [LARGE SCALE GENOMIC DNA]</scope>
    <source>
        <strain evidence="1 2">NS-104</strain>
    </source>
</reference>
<dbReference type="EMBL" id="QFBC01000005">
    <property type="protein sequence ID" value="PWE55690.1"/>
    <property type="molecule type" value="Genomic_DNA"/>
</dbReference>
<dbReference type="RefSeq" id="WP_109458767.1">
    <property type="nucleotide sequence ID" value="NZ_QFBC01000005.1"/>
</dbReference>
<organism evidence="1 2">
    <name type="scientific">Metarhizobium album</name>
    <dbReference type="NCBI Taxonomy" id="2182425"/>
    <lineage>
        <taxon>Bacteria</taxon>
        <taxon>Pseudomonadati</taxon>
        <taxon>Pseudomonadota</taxon>
        <taxon>Alphaproteobacteria</taxon>
        <taxon>Hyphomicrobiales</taxon>
        <taxon>Rhizobiaceae</taxon>
        <taxon>Metarhizobium</taxon>
    </lineage>
</organism>
<accession>A0A2U2DQU8</accession>
<dbReference type="InterPro" id="IPR014989">
    <property type="entry name" value="DUF1839"/>
</dbReference>
<sequence>MGLTGAMQAVFAKLDPATYAPHALHAAGRMWPETNCYVDLWIEVLSSFGVAPEAMLGFTLTQDFEGDQLTFFKVPLEDLESLYGIRVAELAIFDDVKGHVAQQIGRGRLCLLEMDSFFMPDTQGVAYRKEHGKTTVAINRLDPERRAMEYFHNGGYFGLQGDDFDGLFQHHLDETDPPFLPYTEFAKFPAVAPGGEHQHAEARRLLQVHFRRRPEANPLRAFSAVFPQQVEAIAERPFGFFHKYAFNTLRQVGANFELLGSHLDWLAPGEFDHAATQARRISEVAKSVQFQLARAVTRKKFEPLATALAPAADAWDSLMDDLGRRIG</sequence>
<proteinExistence type="predicted"/>
<evidence type="ECO:0000313" key="2">
    <source>
        <dbReference type="Proteomes" id="UP000245252"/>
    </source>
</evidence>
<dbReference type="OrthoDB" id="8477651at2"/>
<evidence type="ECO:0000313" key="1">
    <source>
        <dbReference type="EMBL" id="PWE55690.1"/>
    </source>
</evidence>
<dbReference type="Proteomes" id="UP000245252">
    <property type="component" value="Unassembled WGS sequence"/>
</dbReference>
<protein>
    <submittedName>
        <fullName evidence="1">DUF1839 domain-containing protein</fullName>
    </submittedName>
</protein>
<comment type="caution">
    <text evidence="1">The sequence shown here is derived from an EMBL/GenBank/DDBJ whole genome shotgun (WGS) entry which is preliminary data.</text>
</comment>